<evidence type="ECO:0000256" key="1">
    <source>
        <dbReference type="ARBA" id="ARBA00022729"/>
    </source>
</evidence>
<dbReference type="GO" id="GO:0006078">
    <property type="term" value="P:(1-&gt;6)-beta-D-glucan biosynthetic process"/>
    <property type="evidence" value="ECO:0007669"/>
    <property type="project" value="InterPro"/>
</dbReference>
<evidence type="ECO:0000259" key="4">
    <source>
        <dbReference type="Pfam" id="PF05390"/>
    </source>
</evidence>
<dbReference type="Proteomes" id="UP000799536">
    <property type="component" value="Unassembled WGS sequence"/>
</dbReference>
<organism evidence="6 7">
    <name type="scientific">Delitschia confertaspora ATCC 74209</name>
    <dbReference type="NCBI Taxonomy" id="1513339"/>
    <lineage>
        <taxon>Eukaryota</taxon>
        <taxon>Fungi</taxon>
        <taxon>Dikarya</taxon>
        <taxon>Ascomycota</taxon>
        <taxon>Pezizomycotina</taxon>
        <taxon>Dothideomycetes</taxon>
        <taxon>Pleosporomycetidae</taxon>
        <taxon>Pleosporales</taxon>
        <taxon>Delitschiaceae</taxon>
        <taxon>Delitschia</taxon>
    </lineage>
</organism>
<evidence type="ECO:0000313" key="6">
    <source>
        <dbReference type="EMBL" id="KAF2197532.1"/>
    </source>
</evidence>
<dbReference type="AlphaFoldDB" id="A0A9P4JIX5"/>
<evidence type="ECO:0000256" key="3">
    <source>
        <dbReference type="SAM" id="SignalP"/>
    </source>
</evidence>
<gene>
    <name evidence="6" type="ORF">GQ43DRAFT_444175</name>
</gene>
<keyword evidence="7" id="KW-1185">Reference proteome</keyword>
<dbReference type="Pfam" id="PF10342">
    <property type="entry name" value="Kre9_KNH"/>
    <property type="match status" value="1"/>
</dbReference>
<comment type="caution">
    <text evidence="6">The sequence shown here is derived from an EMBL/GenBank/DDBJ whole genome shotgun (WGS) entry which is preliminary data.</text>
</comment>
<accession>A0A9P4JIX5</accession>
<evidence type="ECO:0000259" key="5">
    <source>
        <dbReference type="Pfam" id="PF10342"/>
    </source>
</evidence>
<dbReference type="PANTHER" id="PTHR28154:SF1">
    <property type="entry name" value="CELL WALL SYNTHESIS PROTEIN KNH1-RELATED"/>
    <property type="match status" value="1"/>
</dbReference>
<feature type="domain" description="Yeast cell wall synthesis Kre9/Knh1 C-terminal" evidence="4">
    <location>
        <begin position="174"/>
        <end position="255"/>
    </location>
</feature>
<dbReference type="OrthoDB" id="2432613at2759"/>
<dbReference type="GO" id="GO:0005576">
    <property type="term" value="C:extracellular region"/>
    <property type="evidence" value="ECO:0007669"/>
    <property type="project" value="TreeGrafter"/>
</dbReference>
<name>A0A9P4JIX5_9PLEO</name>
<protein>
    <submittedName>
        <fullName evidence="6">Uncharacterized protein</fullName>
    </submittedName>
</protein>
<dbReference type="GO" id="GO:0031505">
    <property type="term" value="P:fungal-type cell wall organization"/>
    <property type="evidence" value="ECO:0007669"/>
    <property type="project" value="TreeGrafter"/>
</dbReference>
<feature type="region of interest" description="Disordered" evidence="2">
    <location>
        <begin position="228"/>
        <end position="256"/>
    </location>
</feature>
<evidence type="ECO:0000313" key="7">
    <source>
        <dbReference type="Proteomes" id="UP000799536"/>
    </source>
</evidence>
<feature type="signal peptide" evidence="3">
    <location>
        <begin position="1"/>
        <end position="21"/>
    </location>
</feature>
<dbReference type="InterPro" id="IPR018466">
    <property type="entry name" value="Kre9/Knh1-like_N"/>
</dbReference>
<dbReference type="GO" id="GO:0042546">
    <property type="term" value="P:cell wall biogenesis"/>
    <property type="evidence" value="ECO:0007669"/>
    <property type="project" value="InterPro"/>
</dbReference>
<feature type="domain" description="Yeast cell wall synthesis Kre9/Knh1-like N-terminal" evidence="5">
    <location>
        <begin position="27"/>
        <end position="132"/>
    </location>
</feature>
<dbReference type="PANTHER" id="PTHR28154">
    <property type="entry name" value="CELL WALL SYNTHESIS PROTEIN KNH1-RELATED"/>
    <property type="match status" value="1"/>
</dbReference>
<proteinExistence type="predicted"/>
<dbReference type="Pfam" id="PF05390">
    <property type="entry name" value="Kre9_KNH1_C"/>
    <property type="match status" value="1"/>
</dbReference>
<feature type="compositionally biased region" description="Low complexity" evidence="2">
    <location>
        <begin position="228"/>
        <end position="241"/>
    </location>
</feature>
<reference evidence="6" key="1">
    <citation type="journal article" date="2020" name="Stud. Mycol.">
        <title>101 Dothideomycetes genomes: a test case for predicting lifestyles and emergence of pathogens.</title>
        <authorList>
            <person name="Haridas S."/>
            <person name="Albert R."/>
            <person name="Binder M."/>
            <person name="Bloem J."/>
            <person name="Labutti K."/>
            <person name="Salamov A."/>
            <person name="Andreopoulos B."/>
            <person name="Baker S."/>
            <person name="Barry K."/>
            <person name="Bills G."/>
            <person name="Bluhm B."/>
            <person name="Cannon C."/>
            <person name="Castanera R."/>
            <person name="Culley D."/>
            <person name="Daum C."/>
            <person name="Ezra D."/>
            <person name="Gonzalez J."/>
            <person name="Henrissat B."/>
            <person name="Kuo A."/>
            <person name="Liang C."/>
            <person name="Lipzen A."/>
            <person name="Lutzoni F."/>
            <person name="Magnuson J."/>
            <person name="Mondo S."/>
            <person name="Nolan M."/>
            <person name="Ohm R."/>
            <person name="Pangilinan J."/>
            <person name="Park H.-J."/>
            <person name="Ramirez L."/>
            <person name="Alfaro M."/>
            <person name="Sun H."/>
            <person name="Tritt A."/>
            <person name="Yoshinaga Y."/>
            <person name="Zwiers L.-H."/>
            <person name="Turgeon B."/>
            <person name="Goodwin S."/>
            <person name="Spatafora J."/>
            <person name="Crous P."/>
            <person name="Grigoriev I."/>
        </authorList>
    </citation>
    <scope>NUCLEOTIDE SEQUENCE</scope>
    <source>
        <strain evidence="6">ATCC 74209</strain>
    </source>
</reference>
<sequence>MMHLPTTLFAALSLVTTFVNADVEFISPKAGSTLNGGGAIEIEWKDSGEAPSIADLTTYQLFLCAGGNDEATMIPCPALTPTPGQFSVTGNKATGTVGIGIGADTKNAYFLKIISTAKTGGTVTNYSPRFTLKGMMGTFPANVVTALEGITDTKGPPTVNNVGDANNPAALPDASLFMQPYTMQTGITRYAPMQPIPPTKITKREQKPLYPTSAVTIAKTILPLPKPQTTITQSQTFSISSRENPATPAPHPKDDMAKFLARWKD</sequence>
<keyword evidence="1 3" id="KW-0732">Signal</keyword>
<evidence type="ECO:0000256" key="2">
    <source>
        <dbReference type="SAM" id="MobiDB-lite"/>
    </source>
</evidence>
<dbReference type="InterPro" id="IPR045328">
    <property type="entry name" value="Kre9/Knh1"/>
</dbReference>
<feature type="chain" id="PRO_5040195561" evidence="3">
    <location>
        <begin position="22"/>
        <end position="265"/>
    </location>
</feature>
<dbReference type="InterPro" id="IPR008659">
    <property type="entry name" value="Kre9/Knh1_C"/>
</dbReference>
<dbReference type="EMBL" id="ML994225">
    <property type="protein sequence ID" value="KAF2197532.1"/>
    <property type="molecule type" value="Genomic_DNA"/>
</dbReference>